<sequence>MQLTAGNDLTIRQAEVKEGGDLIAAAGNNLNVESVLNETETNSYNSRNGKTRVTTTTATQTIDQQALTAGGNLILSAGNDVNLVAAKLDAGKGLGISAGNDINASTLTTVDTSDVLETRKRFKQTTATRDETVHGTEFSAGGNLAMQAGNDITLTAASAATKEGGITLAAGNDVNLLAASEQHDAVQDMTKKKKGTFSSKTTTTHDEWHDNVAVTTTLSGDTVQIAAGN</sequence>
<comment type="caution">
    <text evidence="1">The sequence shown here is derived from an EMBL/GenBank/DDBJ whole genome shotgun (WGS) entry which is preliminary data.</text>
</comment>
<dbReference type="GO" id="GO:0003824">
    <property type="term" value="F:catalytic activity"/>
    <property type="evidence" value="ECO:0007669"/>
    <property type="project" value="UniProtKB-ARBA"/>
</dbReference>
<accession>A0A6B3KT27</accession>
<dbReference type="AlphaFoldDB" id="A0A6B3KT27"/>
<dbReference type="InterPro" id="IPR025157">
    <property type="entry name" value="Hemagglutinin_rpt"/>
</dbReference>
<proteinExistence type="predicted"/>
<organism evidence="1">
    <name type="scientific">Xanthomonas euvesicatoria</name>
    <dbReference type="NCBI Taxonomy" id="456327"/>
    <lineage>
        <taxon>Bacteria</taxon>
        <taxon>Pseudomonadati</taxon>
        <taxon>Pseudomonadota</taxon>
        <taxon>Gammaproteobacteria</taxon>
        <taxon>Lysobacterales</taxon>
        <taxon>Lysobacteraceae</taxon>
        <taxon>Xanthomonas</taxon>
    </lineage>
</organism>
<feature type="non-terminal residue" evidence="1">
    <location>
        <position position="229"/>
    </location>
</feature>
<reference evidence="1" key="1">
    <citation type="submission" date="2019-11" db="EMBL/GenBank/DDBJ databases">
        <title>Genome-resolved metagenomics to study the prevalence of co-infection and intraspecific heterogeneity among plant pathogen metapopulations.</title>
        <authorList>
            <person name="Newberry E."/>
            <person name="Bhandari R."/>
            <person name="Kemble J."/>
            <person name="Sikora E."/>
            <person name="Potnis N."/>
        </authorList>
    </citation>
    <scope>NUCLEOTIDE SEQUENCE</scope>
    <source>
        <strain evidence="1">Xe_Pep_Tuscaloosa_18b</strain>
    </source>
</reference>
<gene>
    <name evidence="1" type="ORF">G3W62_20600</name>
</gene>
<name>A0A6B3KT27_XANEU</name>
<evidence type="ECO:0000313" key="1">
    <source>
        <dbReference type="EMBL" id="NEK75122.1"/>
    </source>
</evidence>
<dbReference type="Pfam" id="PF13332">
    <property type="entry name" value="Fil_haemagg_2"/>
    <property type="match status" value="3"/>
</dbReference>
<dbReference type="EMBL" id="JAAGYV010000277">
    <property type="protein sequence ID" value="NEK75122.1"/>
    <property type="molecule type" value="Genomic_DNA"/>
</dbReference>
<protein>
    <submittedName>
        <fullName evidence="1">Hemagglutinin</fullName>
    </submittedName>
</protein>